<reference evidence="1" key="1">
    <citation type="submission" date="2021-01" db="EMBL/GenBank/DDBJ databases">
        <authorList>
            <person name="Corre E."/>
            <person name="Pelletier E."/>
            <person name="Niang G."/>
            <person name="Scheremetjew M."/>
            <person name="Finn R."/>
            <person name="Kale V."/>
            <person name="Holt S."/>
            <person name="Cochrane G."/>
            <person name="Meng A."/>
            <person name="Brown T."/>
            <person name="Cohen L."/>
        </authorList>
    </citation>
    <scope>NUCLEOTIDE SEQUENCE</scope>
    <source>
        <strain evidence="1">NIES-381</strain>
    </source>
</reference>
<sequence length="153" mass="15263">MVAHNAQQALAMDAADGVIDGRCFGTAVQARAMDARSAYAMDAADGRIDGRCFGAPVAVQGAQPGYGAPMGMPMGGAPMAMAPQMPYAQPMGAPMSYGQPMMGGAPMGYGQPMGAPGMVVAGSAQAAFAMDAADGVLDGRNFGSNIGVRPGGW</sequence>
<proteinExistence type="predicted"/>
<gene>
    <name evidence="1" type="ORF">EGYM00392_LOCUS13099</name>
</gene>
<dbReference type="AlphaFoldDB" id="A0A7S1I5V3"/>
<dbReference type="EMBL" id="HBGA01035943">
    <property type="protein sequence ID" value="CAD9002016.1"/>
    <property type="molecule type" value="Transcribed_RNA"/>
</dbReference>
<name>A0A7S1I5V3_9EUGL</name>
<evidence type="ECO:0000313" key="1">
    <source>
        <dbReference type="EMBL" id="CAD9002016.1"/>
    </source>
</evidence>
<organism evidence="1">
    <name type="scientific">Eutreptiella gymnastica</name>
    <dbReference type="NCBI Taxonomy" id="73025"/>
    <lineage>
        <taxon>Eukaryota</taxon>
        <taxon>Discoba</taxon>
        <taxon>Euglenozoa</taxon>
        <taxon>Euglenida</taxon>
        <taxon>Spirocuta</taxon>
        <taxon>Euglenophyceae</taxon>
        <taxon>Eutreptiales</taxon>
        <taxon>Eutreptiaceae</taxon>
        <taxon>Eutreptiella</taxon>
    </lineage>
</organism>
<accession>A0A7S1I5V3</accession>
<protein>
    <submittedName>
        <fullName evidence="1">Uncharacterized protein</fullName>
    </submittedName>
</protein>